<evidence type="ECO:0000313" key="4">
    <source>
        <dbReference type="EMBL" id="THF56695.1"/>
    </source>
</evidence>
<keyword evidence="5" id="KW-1185">Reference proteome</keyword>
<dbReference type="GO" id="GO:0004519">
    <property type="term" value="F:endonuclease activity"/>
    <property type="evidence" value="ECO:0007669"/>
    <property type="project" value="UniProtKB-KW"/>
</dbReference>
<evidence type="ECO:0000259" key="3">
    <source>
        <dbReference type="Pfam" id="PF03372"/>
    </source>
</evidence>
<dbReference type="Gene3D" id="3.60.10.10">
    <property type="entry name" value="Endonuclease/exonuclease/phosphatase"/>
    <property type="match status" value="1"/>
</dbReference>
<keyword evidence="4" id="KW-0378">Hydrolase</keyword>
<dbReference type="Proteomes" id="UP000306441">
    <property type="component" value="Unassembled WGS sequence"/>
</dbReference>
<dbReference type="EMBL" id="SSNY01000007">
    <property type="protein sequence ID" value="THF56695.1"/>
    <property type="molecule type" value="Genomic_DNA"/>
</dbReference>
<dbReference type="RefSeq" id="WP_136357985.1">
    <property type="nucleotide sequence ID" value="NZ_SSNY01000007.1"/>
</dbReference>
<dbReference type="InterPro" id="IPR005135">
    <property type="entry name" value="Endo/exonuclease/phosphatase"/>
</dbReference>
<keyword evidence="2" id="KW-1133">Transmembrane helix</keyword>
<feature type="transmembrane region" description="Helical" evidence="2">
    <location>
        <begin position="70"/>
        <end position="90"/>
    </location>
</feature>
<feature type="transmembrane region" description="Helical" evidence="2">
    <location>
        <begin position="12"/>
        <end position="31"/>
    </location>
</feature>
<comment type="caution">
    <text evidence="4">The sequence shown here is derived from an EMBL/GenBank/DDBJ whole genome shotgun (WGS) entry which is preliminary data.</text>
</comment>
<reference evidence="4 5" key="1">
    <citation type="submission" date="2019-04" db="EMBL/GenBank/DDBJ databases">
        <title>Mesorhizobium composti sp. nov., isolated from compost.</title>
        <authorList>
            <person name="Lin S.-Y."/>
            <person name="Hameed A."/>
            <person name="Hsieh Y.-T."/>
            <person name="Young C.-C."/>
        </authorList>
    </citation>
    <scope>NUCLEOTIDE SEQUENCE [LARGE SCALE GENOMIC DNA]</scope>
    <source>
        <strain evidence="4 5">CC-YTH430</strain>
    </source>
</reference>
<feature type="transmembrane region" description="Helical" evidence="2">
    <location>
        <begin position="43"/>
        <end position="63"/>
    </location>
</feature>
<proteinExistence type="predicted"/>
<dbReference type="SUPFAM" id="SSF56219">
    <property type="entry name" value="DNase I-like"/>
    <property type="match status" value="1"/>
</dbReference>
<keyword evidence="2" id="KW-0812">Transmembrane</keyword>
<evidence type="ECO:0000313" key="5">
    <source>
        <dbReference type="Proteomes" id="UP000306441"/>
    </source>
</evidence>
<keyword evidence="4" id="KW-0540">Nuclease</keyword>
<dbReference type="InterPro" id="IPR036691">
    <property type="entry name" value="Endo/exonu/phosph_ase_sf"/>
</dbReference>
<name>A0ABY2Q6I2_9HYPH</name>
<dbReference type="Pfam" id="PF03372">
    <property type="entry name" value="Exo_endo_phos"/>
    <property type="match status" value="1"/>
</dbReference>
<feature type="domain" description="Endonuclease/exonuclease/phosphatase" evidence="3">
    <location>
        <begin position="110"/>
        <end position="308"/>
    </location>
</feature>
<feature type="region of interest" description="Disordered" evidence="1">
    <location>
        <begin position="320"/>
        <end position="345"/>
    </location>
</feature>
<gene>
    <name evidence="4" type="ORF">E6C48_13405</name>
</gene>
<keyword evidence="4" id="KW-0255">Endonuclease</keyword>
<evidence type="ECO:0000256" key="2">
    <source>
        <dbReference type="SAM" id="Phobius"/>
    </source>
</evidence>
<organism evidence="4 5">
    <name type="scientific">Ollibium composti</name>
    <dbReference type="NCBI Taxonomy" id="2675109"/>
    <lineage>
        <taxon>Bacteria</taxon>
        <taxon>Pseudomonadati</taxon>
        <taxon>Pseudomonadota</taxon>
        <taxon>Alphaproteobacteria</taxon>
        <taxon>Hyphomicrobiales</taxon>
        <taxon>Phyllobacteriaceae</taxon>
        <taxon>Ollibium</taxon>
    </lineage>
</organism>
<sequence length="345" mass="36778">MKTASKPHLIVLAAYAAMLALALMVLAGYFGTYSSFLDAFSHFRVHFAAAAALLALVLLATRFRLTAGSVLIFAIACLATLPASVFGLAAPVQAGSIAAANGQPIYRLLQMNLRFNNPAPEKVLSLIGSVQPDIITFEETSQMWEDKLSLVAHAYPYGIRCGGEYGTTILSRRPFVEGSEPGCYESGTLATARVDLGGTTVDVAAVHLGWPWPIRQMRQIDRISAPLAAFGDDAIMAGDCNAAAWSAAVHRLAGKGGFTIMPSVGATWLWRRLPDALRYFGLPIDQVFSKGGVTIHSAKKLAPAGSDHLPILVEFSVRPKKPQDENQTATVSAEPERIARLGGNG</sequence>
<evidence type="ECO:0000256" key="1">
    <source>
        <dbReference type="SAM" id="MobiDB-lite"/>
    </source>
</evidence>
<protein>
    <submittedName>
        <fullName evidence="4">AP endonuclease</fullName>
    </submittedName>
</protein>
<keyword evidence="2" id="KW-0472">Membrane</keyword>
<accession>A0ABY2Q6I2</accession>